<dbReference type="SMART" id="SM00800">
    <property type="entry name" value="uDENN"/>
    <property type="match status" value="1"/>
</dbReference>
<feature type="compositionally biased region" description="Basic and acidic residues" evidence="4">
    <location>
        <begin position="770"/>
        <end position="782"/>
    </location>
</feature>
<feature type="region of interest" description="Disordered" evidence="4">
    <location>
        <begin position="56"/>
        <end position="84"/>
    </location>
</feature>
<evidence type="ECO:0000256" key="1">
    <source>
        <dbReference type="ARBA" id="ARBA00022723"/>
    </source>
</evidence>
<dbReference type="SMART" id="SM00801">
    <property type="entry name" value="dDENN"/>
    <property type="match status" value="1"/>
</dbReference>
<dbReference type="CDD" id="cd00029">
    <property type="entry name" value="C1"/>
    <property type="match status" value="1"/>
</dbReference>
<dbReference type="EMBL" id="LGRN01000036">
    <property type="protein sequence ID" value="OJD18396.1"/>
    <property type="molecule type" value="Genomic_DNA"/>
</dbReference>
<name>A0A1J9QR96_9EURO</name>
<dbReference type="PROSITE" id="PS50211">
    <property type="entry name" value="DENN"/>
    <property type="match status" value="1"/>
</dbReference>
<dbReference type="PANTHER" id="PTHR12296">
    <property type="entry name" value="DENN DOMAIN-CONTAINING PROTEIN 4"/>
    <property type="match status" value="1"/>
</dbReference>
<organism evidence="7 8">
    <name type="scientific">Emergomyces pasteurianus Ep9510</name>
    <dbReference type="NCBI Taxonomy" id="1447872"/>
    <lineage>
        <taxon>Eukaryota</taxon>
        <taxon>Fungi</taxon>
        <taxon>Dikarya</taxon>
        <taxon>Ascomycota</taxon>
        <taxon>Pezizomycotina</taxon>
        <taxon>Eurotiomycetes</taxon>
        <taxon>Eurotiomycetidae</taxon>
        <taxon>Onygenales</taxon>
        <taxon>Ajellomycetaceae</taxon>
        <taxon>Emergomyces</taxon>
    </lineage>
</organism>
<keyword evidence="3" id="KW-0862">Zinc</keyword>
<dbReference type="AlphaFoldDB" id="A0A1J9QR96"/>
<feature type="compositionally biased region" description="Polar residues" evidence="4">
    <location>
        <begin position="757"/>
        <end position="769"/>
    </location>
</feature>
<reference evidence="7 8" key="1">
    <citation type="submission" date="2015-07" db="EMBL/GenBank/DDBJ databases">
        <title>Emmonsia species relationships and genome sequence.</title>
        <authorList>
            <consortium name="The Broad Institute Genomics Platform"/>
            <person name="Cuomo C.A."/>
            <person name="Munoz J.F."/>
            <person name="Imamovic A."/>
            <person name="Priest M.E."/>
            <person name="Young S."/>
            <person name="Clay O.K."/>
            <person name="McEwen J.G."/>
        </authorList>
    </citation>
    <scope>NUCLEOTIDE SEQUENCE [LARGE SCALE GENOMIC DNA]</scope>
    <source>
        <strain evidence="7 8">UAMH 9510</strain>
    </source>
</reference>
<dbReference type="Proteomes" id="UP000182235">
    <property type="component" value="Unassembled WGS sequence"/>
</dbReference>
<feature type="compositionally biased region" description="Polar residues" evidence="4">
    <location>
        <begin position="68"/>
        <end position="80"/>
    </location>
</feature>
<proteinExistence type="predicted"/>
<dbReference type="SUPFAM" id="SSF57889">
    <property type="entry name" value="Cysteine-rich domain"/>
    <property type="match status" value="1"/>
</dbReference>
<feature type="compositionally biased region" description="Low complexity" evidence="4">
    <location>
        <begin position="737"/>
        <end position="746"/>
    </location>
</feature>
<dbReference type="Gene3D" id="3.30.450.200">
    <property type="match status" value="1"/>
</dbReference>
<dbReference type="InterPro" id="IPR005113">
    <property type="entry name" value="uDENN_dom"/>
</dbReference>
<gene>
    <name evidence="7" type="ORF">AJ78_01576</name>
</gene>
<dbReference type="VEuPathDB" id="FungiDB:AJ78_01576"/>
<comment type="caution">
    <text evidence="7">The sequence shown here is derived from an EMBL/GenBank/DDBJ whole genome shotgun (WGS) entry which is preliminary data.</text>
</comment>
<dbReference type="InterPro" id="IPR002219">
    <property type="entry name" value="PKC_DAG/PE"/>
</dbReference>
<evidence type="ECO:0008006" key="9">
    <source>
        <dbReference type="Google" id="ProtNLM"/>
    </source>
</evidence>
<keyword evidence="1" id="KW-0479">Metal-binding</keyword>
<evidence type="ECO:0000313" key="7">
    <source>
        <dbReference type="EMBL" id="OJD18396.1"/>
    </source>
</evidence>
<evidence type="ECO:0000259" key="5">
    <source>
        <dbReference type="PROSITE" id="PS50081"/>
    </source>
</evidence>
<evidence type="ECO:0000256" key="3">
    <source>
        <dbReference type="ARBA" id="ARBA00022833"/>
    </source>
</evidence>
<evidence type="ECO:0000313" key="8">
    <source>
        <dbReference type="Proteomes" id="UP000182235"/>
    </source>
</evidence>
<evidence type="ECO:0000256" key="4">
    <source>
        <dbReference type="SAM" id="MobiDB-lite"/>
    </source>
</evidence>
<feature type="region of interest" description="Disordered" evidence="4">
    <location>
        <begin position="717"/>
        <end position="807"/>
    </location>
</feature>
<dbReference type="GO" id="GO:0046872">
    <property type="term" value="F:metal ion binding"/>
    <property type="evidence" value="ECO:0007669"/>
    <property type="project" value="UniProtKB-KW"/>
</dbReference>
<dbReference type="InterPro" id="IPR001194">
    <property type="entry name" value="cDENN_dom"/>
</dbReference>
<accession>A0A1J9QR96</accession>
<dbReference type="InterPro" id="IPR005112">
    <property type="entry name" value="dDENN_dom"/>
</dbReference>
<protein>
    <recommendedName>
        <fullName evidence="9">UDENN domain-containing protein</fullName>
    </recommendedName>
</protein>
<dbReference type="Gene3D" id="3.40.50.11500">
    <property type="match status" value="1"/>
</dbReference>
<dbReference type="OrthoDB" id="6019893at2759"/>
<dbReference type="PROSITE" id="PS50081">
    <property type="entry name" value="ZF_DAG_PE_2"/>
    <property type="match status" value="1"/>
</dbReference>
<keyword evidence="2" id="KW-0677">Repeat</keyword>
<dbReference type="InterPro" id="IPR043153">
    <property type="entry name" value="DENN_C"/>
</dbReference>
<dbReference type="SMART" id="SM00799">
    <property type="entry name" value="DENN"/>
    <property type="match status" value="1"/>
</dbReference>
<dbReference type="GO" id="GO:0032483">
    <property type="term" value="P:regulation of Rab protein signal transduction"/>
    <property type="evidence" value="ECO:0007669"/>
    <property type="project" value="TreeGrafter"/>
</dbReference>
<feature type="region of interest" description="Disordered" evidence="4">
    <location>
        <begin position="98"/>
        <end position="118"/>
    </location>
</feature>
<dbReference type="InterPro" id="IPR046349">
    <property type="entry name" value="C1-like_sf"/>
</dbReference>
<feature type="domain" description="UDENN" evidence="6">
    <location>
        <begin position="224"/>
        <end position="990"/>
    </location>
</feature>
<dbReference type="Pfam" id="PF02141">
    <property type="entry name" value="DENN"/>
    <property type="match status" value="1"/>
</dbReference>
<dbReference type="Pfam" id="PF03456">
    <property type="entry name" value="uDENN"/>
    <property type="match status" value="1"/>
</dbReference>
<evidence type="ECO:0000256" key="2">
    <source>
        <dbReference type="ARBA" id="ARBA00022737"/>
    </source>
</evidence>
<dbReference type="InterPro" id="IPR004146">
    <property type="entry name" value="DC1"/>
</dbReference>
<dbReference type="InterPro" id="IPR051696">
    <property type="entry name" value="DENN_Domain_GEFs"/>
</dbReference>
<dbReference type="Pfam" id="PF03455">
    <property type="entry name" value="dDENN"/>
    <property type="match status" value="1"/>
</dbReference>
<dbReference type="GO" id="GO:0031410">
    <property type="term" value="C:cytoplasmic vesicle"/>
    <property type="evidence" value="ECO:0007669"/>
    <property type="project" value="TreeGrafter"/>
</dbReference>
<feature type="region of interest" description="Disordered" evidence="4">
    <location>
        <begin position="1064"/>
        <end position="1106"/>
    </location>
</feature>
<feature type="domain" description="Phorbol-ester/DAG-type" evidence="5">
    <location>
        <begin position="859"/>
        <end position="906"/>
    </location>
</feature>
<dbReference type="PANTHER" id="PTHR12296:SF21">
    <property type="entry name" value="DENN DOMAIN-CONTAINING PROTEIN 3"/>
    <property type="match status" value="1"/>
</dbReference>
<sequence length="1106" mass="122420">MAPTHSAEPPSSPLADFFWIAGVDGPEILDIFSKLGEEYNANHSQALPVTDTIQEDADAEEAAHPRSGSPQPSSKRNSYQWLPKPSDEARLSYRSMAYSETPSNRSSMTIKGSQSPNGLSLLSEGDFDKALLKFAAERESFLSDLSLNAGAIASNNRPKPRLKTQKIVAEDINPLKSSIGSVRRHMSFRDMNSMKRQPSLARQASVRTSRRLSNYNSVIPIPQPLDVSPNMHPLKRKFEPVLLDRYPPKGVPDEAKPRGTFPDYVPMFAFPNDINIVSSDQRPRSTWHGFAMTSGDGSKLYGVCVTIWIPLNHKTAEELEKRCEEWRRDNMTDEERDLAASLGERLALERAKLSRLLAQLPSVPSGSASRDQLEDDISSVEEKIGLMADLLRPVRLGAATKIDGLTDGDTGFWIPRAYGILGKDGSMTSFWKEWLRAVVVPMTDGAVQRVPASSPRVGRWQPLERYVVNLCTEAFSPLSSKTQVEIAVRELRLFARKEAINELPGSRNTDLYALFRSLSISNIIILFEYVLAESRIILLSSHTAMLHLASKALVDLLFPFQWTGVFIPILPSRLIQALEAPCPYIVGIERRYEKTELPSDDFVLVDLDQNEIESTARPTPLPRHHRRKLQSLLQMAAPLHHRYGIHPGPPCYAIETYPFDSFPGENQSIFSPKAPPTQLAKYVSVNSTAFGPDGSVSQLPPVFNVFLNARNDVAVSRGYDRPTTSSTSKACTPPSPKASGGSSPTSNKFPPLPPTPASRNDSGFALQSSLREKRSGHFDSASRRSSSFGDRKHGIPRRPSAPFLSHTSSLSVSTINTDTGTSVYAPSIYAQSTMAASTIMPNSSQQALRNPVGTTMIEGHCLQLQPWDDKVSCSICDEKAEECMYKCSGCRTIVHTRCASQISLVCPVAFNPEQVRAAFVRCFASLLYTYKKFLRPATGDKKKAGMSYTFNMDAFLKSLPHEHAEYMTVLQQTQGFNEFISEREHSSLSSRDPRITLFDEIILSKRNRGGASIFSGRMTTSFLSDTSNHLWRSASATSIPSSRQQATHSNDWNNVIARTPAKLDPNHMKEPRMIQGAPRISKTANKARRKPVPKLQNGNGIAASPP</sequence>
<dbReference type="Pfam" id="PF03107">
    <property type="entry name" value="C1_2"/>
    <property type="match status" value="1"/>
</dbReference>
<evidence type="ECO:0000259" key="6">
    <source>
        <dbReference type="PROSITE" id="PS50211"/>
    </source>
</evidence>
<dbReference type="InterPro" id="IPR037516">
    <property type="entry name" value="Tripartite_DENN"/>
</dbReference>
<keyword evidence="8" id="KW-1185">Reference proteome</keyword>